<dbReference type="InterPro" id="IPR004843">
    <property type="entry name" value="Calcineurin-like_PHP"/>
</dbReference>
<keyword evidence="3" id="KW-1185">Reference proteome</keyword>
<gene>
    <name evidence="2" type="ORF">CBW46_014130</name>
</gene>
<dbReference type="GO" id="GO:0005737">
    <property type="term" value="C:cytoplasm"/>
    <property type="evidence" value="ECO:0007669"/>
    <property type="project" value="TreeGrafter"/>
</dbReference>
<evidence type="ECO:0000313" key="2">
    <source>
        <dbReference type="EMBL" id="PZE20283.1"/>
    </source>
</evidence>
<dbReference type="SUPFAM" id="SSF56300">
    <property type="entry name" value="Metallo-dependent phosphatases"/>
    <property type="match status" value="1"/>
</dbReference>
<dbReference type="RefSeq" id="WP_089200652.1">
    <property type="nucleotide sequence ID" value="NZ_NHRJ02000008.1"/>
</dbReference>
<proteinExistence type="predicted"/>
<reference evidence="2" key="1">
    <citation type="submission" date="2018-06" db="EMBL/GenBank/DDBJ databases">
        <title>Paenibacillus xerothermodurans sp. nov. an extremely dry heat resistant spore forming bacterium isolated from the soil of Cape Canaveral, Florida.</title>
        <authorList>
            <person name="Seuylemezian A."/>
            <person name="Kaur N."/>
            <person name="Patil P."/>
            <person name="Patil P."/>
            <person name="Mayilraj S."/>
            <person name="Vaishampayan P."/>
        </authorList>
    </citation>
    <scope>NUCLEOTIDE SEQUENCE [LARGE SCALE GENOMIC DNA]</scope>
    <source>
        <strain evidence="2">ATCC 27380</strain>
    </source>
</reference>
<feature type="domain" description="Calcineurin-like phosphoesterase" evidence="1">
    <location>
        <begin position="1"/>
        <end position="179"/>
    </location>
</feature>
<dbReference type="InterPro" id="IPR029052">
    <property type="entry name" value="Metallo-depent_PP-like"/>
</dbReference>
<dbReference type="PANTHER" id="PTHR42850">
    <property type="entry name" value="METALLOPHOSPHOESTERASE"/>
    <property type="match status" value="1"/>
</dbReference>
<dbReference type="EMBL" id="NHRJ02000008">
    <property type="protein sequence ID" value="PZE20283.1"/>
    <property type="molecule type" value="Genomic_DNA"/>
</dbReference>
<protein>
    <submittedName>
        <fullName evidence="2">Serine/threonine protein phosphatase</fullName>
    </submittedName>
</protein>
<dbReference type="InterPro" id="IPR050126">
    <property type="entry name" value="Ap4A_hydrolase"/>
</dbReference>
<sequence>MRLLFITDIHGHYDGMLQLFDSAQFEPAQDLLVVGGDMIDRGPDSGKVLKGYKLLQQMYPDNIKVLIGNHEQMMLDFYWKDDPMWKTYGGDESQASFEQVFANGALEDYLLWVDRLPMVYETEKYIFTHAGINPDFTLNEQTRDVLWMNRKEFSETVNVDALQRLTQGRIIAHGHTPGTAVKFDGLRLNCDLGSGVFPSRFAALALVDLTNDKYYRYSFQHNSVRLHDITWNVSSE</sequence>
<dbReference type="CDD" id="cd00144">
    <property type="entry name" value="MPP_PPP_family"/>
    <property type="match status" value="1"/>
</dbReference>
<dbReference type="GO" id="GO:0110154">
    <property type="term" value="P:RNA decapping"/>
    <property type="evidence" value="ECO:0007669"/>
    <property type="project" value="TreeGrafter"/>
</dbReference>
<dbReference type="GO" id="GO:0008803">
    <property type="term" value="F:bis(5'-nucleosyl)-tetraphosphatase (symmetrical) activity"/>
    <property type="evidence" value="ECO:0007669"/>
    <property type="project" value="TreeGrafter"/>
</dbReference>
<dbReference type="AlphaFoldDB" id="A0A2W1NMT8"/>
<name>A0A2W1NMT8_PAEXE</name>
<evidence type="ECO:0000313" key="3">
    <source>
        <dbReference type="Proteomes" id="UP000214746"/>
    </source>
</evidence>
<dbReference type="OrthoDB" id="384253at2"/>
<dbReference type="Proteomes" id="UP000214746">
    <property type="component" value="Unassembled WGS sequence"/>
</dbReference>
<dbReference type="GO" id="GO:0016791">
    <property type="term" value="F:phosphatase activity"/>
    <property type="evidence" value="ECO:0007669"/>
    <property type="project" value="TreeGrafter"/>
</dbReference>
<dbReference type="Pfam" id="PF00149">
    <property type="entry name" value="Metallophos"/>
    <property type="match status" value="1"/>
</dbReference>
<dbReference type="PANTHER" id="PTHR42850:SF4">
    <property type="entry name" value="ZINC-DEPENDENT ENDOPOLYPHOSPHATASE"/>
    <property type="match status" value="1"/>
</dbReference>
<organism evidence="2 3">
    <name type="scientific">Paenibacillus xerothermodurans</name>
    <dbReference type="NCBI Taxonomy" id="1977292"/>
    <lineage>
        <taxon>Bacteria</taxon>
        <taxon>Bacillati</taxon>
        <taxon>Bacillota</taxon>
        <taxon>Bacilli</taxon>
        <taxon>Bacillales</taxon>
        <taxon>Paenibacillaceae</taxon>
        <taxon>Paenibacillus</taxon>
    </lineage>
</organism>
<dbReference type="Gene3D" id="3.60.21.10">
    <property type="match status" value="1"/>
</dbReference>
<accession>A0A2W1NMT8</accession>
<evidence type="ECO:0000259" key="1">
    <source>
        <dbReference type="Pfam" id="PF00149"/>
    </source>
</evidence>
<comment type="caution">
    <text evidence="2">The sequence shown here is derived from an EMBL/GenBank/DDBJ whole genome shotgun (WGS) entry which is preliminary data.</text>
</comment>